<reference evidence="2 3" key="1">
    <citation type="submission" date="2024-02" db="EMBL/GenBank/DDBJ databases">
        <title>A draft genome for the cacao thread blight pathogen Marasmius crinis-equi.</title>
        <authorList>
            <person name="Cohen S.P."/>
            <person name="Baruah I.K."/>
            <person name="Amoako-Attah I."/>
            <person name="Bukari Y."/>
            <person name="Meinhardt L.W."/>
            <person name="Bailey B.A."/>
        </authorList>
    </citation>
    <scope>NUCLEOTIDE SEQUENCE [LARGE SCALE GENOMIC DNA]</scope>
    <source>
        <strain evidence="2 3">GH-76</strain>
    </source>
</reference>
<accession>A0ABR3EQC0</accession>
<evidence type="ECO:0000313" key="3">
    <source>
        <dbReference type="Proteomes" id="UP001465976"/>
    </source>
</evidence>
<feature type="compositionally biased region" description="Low complexity" evidence="1">
    <location>
        <begin position="19"/>
        <end position="31"/>
    </location>
</feature>
<feature type="region of interest" description="Disordered" evidence="1">
    <location>
        <begin position="100"/>
        <end position="137"/>
    </location>
</feature>
<proteinExistence type="predicted"/>
<feature type="region of interest" description="Disordered" evidence="1">
    <location>
        <begin position="294"/>
        <end position="315"/>
    </location>
</feature>
<feature type="compositionally biased region" description="Polar residues" evidence="1">
    <location>
        <begin position="1"/>
        <end position="18"/>
    </location>
</feature>
<name>A0ABR3EQC0_9AGAR</name>
<protein>
    <submittedName>
        <fullName evidence="2">Uncharacterized protein</fullName>
    </submittedName>
</protein>
<keyword evidence="3" id="KW-1185">Reference proteome</keyword>
<feature type="region of interest" description="Disordered" evidence="1">
    <location>
        <begin position="1"/>
        <end position="31"/>
    </location>
</feature>
<organism evidence="2 3">
    <name type="scientific">Marasmius crinis-equi</name>
    <dbReference type="NCBI Taxonomy" id="585013"/>
    <lineage>
        <taxon>Eukaryota</taxon>
        <taxon>Fungi</taxon>
        <taxon>Dikarya</taxon>
        <taxon>Basidiomycota</taxon>
        <taxon>Agaricomycotina</taxon>
        <taxon>Agaricomycetes</taxon>
        <taxon>Agaricomycetidae</taxon>
        <taxon>Agaricales</taxon>
        <taxon>Marasmiineae</taxon>
        <taxon>Marasmiaceae</taxon>
        <taxon>Marasmius</taxon>
    </lineage>
</organism>
<feature type="compositionally biased region" description="Low complexity" evidence="1">
    <location>
        <begin position="304"/>
        <end position="315"/>
    </location>
</feature>
<gene>
    <name evidence="2" type="ORF">V5O48_016944</name>
</gene>
<evidence type="ECO:0000313" key="2">
    <source>
        <dbReference type="EMBL" id="KAL0565088.1"/>
    </source>
</evidence>
<dbReference type="EMBL" id="JBAHYK010002426">
    <property type="protein sequence ID" value="KAL0565088.1"/>
    <property type="molecule type" value="Genomic_DNA"/>
</dbReference>
<comment type="caution">
    <text evidence="2">The sequence shown here is derived from an EMBL/GenBank/DDBJ whole genome shotgun (WGS) entry which is preliminary data.</text>
</comment>
<sequence length="439" mass="48809">MSSEPINRSHESTPSQSRAPSPLQSAPTTAAATSAATIGALAAPPMYPTQVRYQILMDSPARSLSAWWAYVRDGDTLIPLTKFPDEPNDPVPEGRASLQARLPSHWLPPRIPGPGEPEIGEEEETPSEPSNPSSGYTAYEAGEWYSRVQAGLTGEPEVQLPISRISTPDTNVLQDWEEEITNSMAPGIMRESPIPDTDNTRITYQDHASDEPHTMIISNAELRYMRGEDHRDIRFPQGSLALEQQRRTLGDLIDRLRDFEDMIRNARGDGPTTMTDSELLIFMMERFGHARVVDSTASEPPPTTSSENVESSESFPNIVIASHTSEADGSDYEADSISEASRQRRFNAWHNLPNNADDWLNPEEPYLPERVDVGTQAPEVQMNLGLTHVPVQSMMYCPCREHCAEHGYEGRQARSRRRHPSGSSTCILLDHTSIHVNCL</sequence>
<dbReference type="Proteomes" id="UP001465976">
    <property type="component" value="Unassembled WGS sequence"/>
</dbReference>
<evidence type="ECO:0000256" key="1">
    <source>
        <dbReference type="SAM" id="MobiDB-lite"/>
    </source>
</evidence>